<protein>
    <submittedName>
        <fullName evidence="2">Unannotated protein</fullName>
    </submittedName>
</protein>
<evidence type="ECO:0000313" key="4">
    <source>
        <dbReference type="EMBL" id="CAB5029868.1"/>
    </source>
</evidence>
<gene>
    <name evidence="1" type="ORF">UFOPK2683_00951</name>
    <name evidence="2" type="ORF">UFOPK3605_00329</name>
    <name evidence="3" type="ORF">UFOPK3897_01178</name>
    <name evidence="4" type="ORF">UFOPK4121_01260</name>
</gene>
<dbReference type="EMBL" id="CAEZYK010000049">
    <property type="protein sequence ID" value="CAB4725495.1"/>
    <property type="molecule type" value="Genomic_DNA"/>
</dbReference>
<dbReference type="Pfam" id="PF19709">
    <property type="entry name" value="DUF6206"/>
    <property type="match status" value="1"/>
</dbReference>
<organism evidence="2">
    <name type="scientific">freshwater metagenome</name>
    <dbReference type="NCBI Taxonomy" id="449393"/>
    <lineage>
        <taxon>unclassified sequences</taxon>
        <taxon>metagenomes</taxon>
        <taxon>ecological metagenomes</taxon>
    </lineage>
</organism>
<dbReference type="EMBL" id="CAFBMM010000007">
    <property type="protein sequence ID" value="CAB4898236.1"/>
    <property type="molecule type" value="Genomic_DNA"/>
</dbReference>
<reference evidence="2" key="1">
    <citation type="submission" date="2020-05" db="EMBL/GenBank/DDBJ databases">
        <authorList>
            <person name="Chiriac C."/>
            <person name="Salcher M."/>
            <person name="Ghai R."/>
            <person name="Kavagutti S V."/>
        </authorList>
    </citation>
    <scope>NUCLEOTIDE SEQUENCE</scope>
</reference>
<dbReference type="EMBL" id="CAFBPQ010000047">
    <property type="protein sequence ID" value="CAB5029868.1"/>
    <property type="molecule type" value="Genomic_DNA"/>
</dbReference>
<evidence type="ECO:0000313" key="1">
    <source>
        <dbReference type="EMBL" id="CAB4725495.1"/>
    </source>
</evidence>
<accession>A0A6J7FRV8</accession>
<dbReference type="InterPro" id="IPR045780">
    <property type="entry name" value="DUF6206"/>
</dbReference>
<dbReference type="AlphaFoldDB" id="A0A6J7FRV8"/>
<proteinExistence type="predicted"/>
<dbReference type="EMBL" id="CAFBOF010000028">
    <property type="protein sequence ID" value="CAB4982116.1"/>
    <property type="molecule type" value="Genomic_DNA"/>
</dbReference>
<sequence>MILTADLNQLDQEIERALITGNEDDLPILGYGEINPVLRWSSSEGFLAVKRLPIFDTNERLFRYQSQFDEFISALRASQINVIESKLIVVNRDDGRFAAYCIQPALLSQALLPEVIRLSDDNKRREIFTALSKIIVAAISDQVGLDAQISNWGLGESGLVYLDVTTPMLRDESGNDRLDTDLFVASFPAVTRPMIRTFLLKRILNPYFSRRASVLDLIGNLYKENLEAAIPLAIETFNHQLTLNITSNEVKNYYRHDARFWGFGQWTRRLDRYWQRHIRRRPYPFLLPGRVPR</sequence>
<evidence type="ECO:0000313" key="3">
    <source>
        <dbReference type="EMBL" id="CAB4982116.1"/>
    </source>
</evidence>
<evidence type="ECO:0000313" key="2">
    <source>
        <dbReference type="EMBL" id="CAB4898236.1"/>
    </source>
</evidence>
<name>A0A6J7FRV8_9ZZZZ</name>